<feature type="region of interest" description="Disordered" evidence="1">
    <location>
        <begin position="22"/>
        <end position="44"/>
    </location>
</feature>
<keyword evidence="3" id="KW-1185">Reference proteome</keyword>
<dbReference type="PATRIC" id="fig|1365250.3.peg.4512"/>
<dbReference type="AlphaFoldDB" id="A0A166V6E2"/>
<gene>
    <name evidence="2" type="ORF">N475_04745</name>
</gene>
<evidence type="ECO:0000256" key="1">
    <source>
        <dbReference type="SAM" id="MobiDB-lite"/>
    </source>
</evidence>
<name>A0A166V6E2_9GAMM</name>
<reference evidence="2 3" key="1">
    <citation type="submission" date="2013-07" db="EMBL/GenBank/DDBJ databases">
        <title>Comparative Genomic and Metabolomic Analysis of Twelve Strains of Pseudoalteromonas luteoviolacea.</title>
        <authorList>
            <person name="Vynne N.G."/>
            <person name="Mansson M."/>
            <person name="Gram L."/>
        </authorList>
    </citation>
    <scope>NUCLEOTIDE SEQUENCE [LARGE SCALE GENOMIC DNA]</scope>
    <source>
        <strain evidence="2 3">DSM 6061</strain>
    </source>
</reference>
<dbReference type="Proteomes" id="UP000076643">
    <property type="component" value="Unassembled WGS sequence"/>
</dbReference>
<comment type="caution">
    <text evidence="2">The sequence shown here is derived from an EMBL/GenBank/DDBJ whole genome shotgun (WGS) entry which is preliminary data.</text>
</comment>
<accession>A0A166V6E2</accession>
<evidence type="ECO:0000313" key="3">
    <source>
        <dbReference type="Proteomes" id="UP000076643"/>
    </source>
</evidence>
<sequence>MKLKKSKLKELSFKDLNKVRGAMKGPGTEGVTATTDMFEPPTVE</sequence>
<dbReference type="RefSeq" id="WP_264373392.1">
    <property type="nucleotide sequence ID" value="NZ_AQHB01000047.1"/>
</dbReference>
<protein>
    <submittedName>
        <fullName evidence="2">Uncharacterized protein</fullName>
    </submittedName>
</protein>
<organism evidence="2 3">
    <name type="scientific">Pseudoalteromonas luteoviolacea DSM 6061</name>
    <dbReference type="NCBI Taxonomy" id="1365250"/>
    <lineage>
        <taxon>Bacteria</taxon>
        <taxon>Pseudomonadati</taxon>
        <taxon>Pseudomonadota</taxon>
        <taxon>Gammaproteobacteria</taxon>
        <taxon>Alteromonadales</taxon>
        <taxon>Pseudoalteromonadaceae</taxon>
        <taxon>Pseudoalteromonas</taxon>
    </lineage>
</organism>
<dbReference type="GeneID" id="80426680"/>
<evidence type="ECO:0000313" key="2">
    <source>
        <dbReference type="EMBL" id="KZN31770.1"/>
    </source>
</evidence>
<dbReference type="EMBL" id="AUYB01000136">
    <property type="protein sequence ID" value="KZN31770.1"/>
    <property type="molecule type" value="Genomic_DNA"/>
</dbReference>
<proteinExistence type="predicted"/>